<evidence type="ECO:0000256" key="3">
    <source>
        <dbReference type="ARBA" id="ARBA00022833"/>
    </source>
</evidence>
<keyword evidence="6" id="KW-0804">Transcription</keyword>
<dbReference type="PANTHER" id="PTHR33202">
    <property type="entry name" value="ZINC UPTAKE REGULATION PROTEIN"/>
    <property type="match status" value="1"/>
</dbReference>
<organism evidence="7 8">
    <name type="scientific">Aedoeadaptatus acetigenes</name>
    <dbReference type="NCBI Taxonomy" id="2981723"/>
    <lineage>
        <taxon>Bacteria</taxon>
        <taxon>Bacillati</taxon>
        <taxon>Bacillota</taxon>
        <taxon>Tissierellia</taxon>
        <taxon>Tissierellales</taxon>
        <taxon>Peptoniphilaceae</taxon>
        <taxon>Aedoeadaptatus</taxon>
    </lineage>
</organism>
<evidence type="ECO:0000256" key="1">
    <source>
        <dbReference type="ARBA" id="ARBA00007957"/>
    </source>
</evidence>
<gene>
    <name evidence="7" type="ORF">AAA081_01745</name>
</gene>
<comment type="caution">
    <text evidence="7">The sequence shown here is derived from an EMBL/GenBank/DDBJ whole genome shotgun (WGS) entry which is preliminary data.</text>
</comment>
<dbReference type="Gene3D" id="1.10.10.10">
    <property type="entry name" value="Winged helix-like DNA-binding domain superfamily/Winged helix DNA-binding domain"/>
    <property type="match status" value="1"/>
</dbReference>
<evidence type="ECO:0000313" key="8">
    <source>
        <dbReference type="Proteomes" id="UP001481872"/>
    </source>
</evidence>
<name>A0ABV1J5C7_9FIRM</name>
<proteinExistence type="inferred from homology"/>
<keyword evidence="2" id="KW-0678">Repressor</keyword>
<protein>
    <submittedName>
        <fullName evidence="7">Fur family transcriptional regulator</fullName>
    </submittedName>
</protein>
<dbReference type="CDD" id="cd07153">
    <property type="entry name" value="Fur_like"/>
    <property type="match status" value="1"/>
</dbReference>
<evidence type="ECO:0000256" key="2">
    <source>
        <dbReference type="ARBA" id="ARBA00022491"/>
    </source>
</evidence>
<dbReference type="SUPFAM" id="SSF46785">
    <property type="entry name" value="Winged helix' DNA-binding domain"/>
    <property type="match status" value="1"/>
</dbReference>
<evidence type="ECO:0000256" key="5">
    <source>
        <dbReference type="ARBA" id="ARBA00023125"/>
    </source>
</evidence>
<comment type="similarity">
    <text evidence="1">Belongs to the Fur family.</text>
</comment>
<dbReference type="PANTHER" id="PTHR33202:SF7">
    <property type="entry name" value="FERRIC UPTAKE REGULATION PROTEIN"/>
    <property type="match status" value="1"/>
</dbReference>
<evidence type="ECO:0000256" key="6">
    <source>
        <dbReference type="ARBA" id="ARBA00023163"/>
    </source>
</evidence>
<dbReference type="InterPro" id="IPR002481">
    <property type="entry name" value="FUR"/>
</dbReference>
<dbReference type="EMBL" id="JBBNPS010000003">
    <property type="protein sequence ID" value="MEQ3353027.1"/>
    <property type="molecule type" value="Genomic_DNA"/>
</dbReference>
<accession>A0ABV1J5C7</accession>
<dbReference type="InterPro" id="IPR036390">
    <property type="entry name" value="WH_DNA-bd_sf"/>
</dbReference>
<sequence>MEELLREKGLKATKGRLEVLKILEKAPGPMCAMDVFKKTPRAVCASLSTVYRILNQLTEAGILQASLEQDESTYYEMKGGGHHHYIVCARCGKLAPIDDCPLDALDEHIMRATGYAITGHRFQLEGICPDCLKK</sequence>
<keyword evidence="3" id="KW-0862">Zinc</keyword>
<reference evidence="7 8" key="1">
    <citation type="submission" date="2024-04" db="EMBL/GenBank/DDBJ databases">
        <title>Human intestinal bacterial collection.</title>
        <authorList>
            <person name="Pauvert C."/>
            <person name="Hitch T.C.A."/>
            <person name="Clavel T."/>
        </authorList>
    </citation>
    <scope>NUCLEOTIDE SEQUENCE [LARGE SCALE GENOMIC DNA]</scope>
    <source>
        <strain evidence="7 8">CLA-SR-H026</strain>
    </source>
</reference>
<keyword evidence="4" id="KW-0805">Transcription regulation</keyword>
<dbReference type="InterPro" id="IPR043135">
    <property type="entry name" value="Fur_C"/>
</dbReference>
<evidence type="ECO:0000256" key="4">
    <source>
        <dbReference type="ARBA" id="ARBA00023015"/>
    </source>
</evidence>
<dbReference type="Proteomes" id="UP001481872">
    <property type="component" value="Unassembled WGS sequence"/>
</dbReference>
<dbReference type="Pfam" id="PF01475">
    <property type="entry name" value="FUR"/>
    <property type="match status" value="1"/>
</dbReference>
<evidence type="ECO:0000313" key="7">
    <source>
        <dbReference type="EMBL" id="MEQ3353027.1"/>
    </source>
</evidence>
<dbReference type="RefSeq" id="WP_267303733.1">
    <property type="nucleotide sequence ID" value="NZ_JAOQJD010000002.1"/>
</dbReference>
<keyword evidence="8" id="KW-1185">Reference proteome</keyword>
<dbReference type="InterPro" id="IPR036388">
    <property type="entry name" value="WH-like_DNA-bd_sf"/>
</dbReference>
<keyword evidence="5" id="KW-0238">DNA-binding</keyword>
<dbReference type="Gene3D" id="3.30.1490.190">
    <property type="match status" value="1"/>
</dbReference>